<dbReference type="InterPro" id="IPR011047">
    <property type="entry name" value="Quinoprotein_ADH-like_sf"/>
</dbReference>
<gene>
    <name evidence="3" type="ORF">KOI35_00385</name>
</gene>
<dbReference type="Pfam" id="PF13360">
    <property type="entry name" value="PQQ_2"/>
    <property type="match status" value="1"/>
</dbReference>
<dbReference type="EMBL" id="JAHKKG010000001">
    <property type="protein sequence ID" value="MBU2661953.1"/>
    <property type="molecule type" value="Genomic_DNA"/>
</dbReference>
<dbReference type="RefSeq" id="WP_215783960.1">
    <property type="nucleotide sequence ID" value="NZ_JAHKKG010000001.1"/>
</dbReference>
<evidence type="ECO:0000259" key="2">
    <source>
        <dbReference type="Pfam" id="PF13360"/>
    </source>
</evidence>
<dbReference type="InterPro" id="IPR002372">
    <property type="entry name" value="PQQ_rpt_dom"/>
</dbReference>
<sequence length="450" mass="48668">MSTIELGELPPADEEPEHTGSFRWPRRHIRQAGAVLATVLCAATLAGSAVAPEPHGVRPLWSIELDDAQSTTLSRDRLFVHRSLNGRATVTAYDLATGTVIWQHAFDGTIGYLQAVDPAGVILVPSEAHVVTMSTSDDGSSYSTEFHRRTVAISMATGAELWRATGEPYSIGDDTVLLTEYTDRADLARMRLVRLSDRSTIWTRETPGVKNQTVLPTVHPERIVTATATGAIKIFSYASGKLITSATVPWSQGNPTEGYYNDLTGTGELLVVNRTRREKLDMSVYRLDTMTELWKMDGSGFNGFAFPCGATLCVSNSTGLEVYDPVTGARRWTLDGASNASMVSADRLMIGDSLGRPDGPNQLVDVATGTPVGEPLNGTLTWGDLKESSMLLLRTTVSPPDRTAVVRWDLETGRQRVLGAVDRIPDGACQTVPGYLACHSTGRFQVLAVN</sequence>
<accession>A0ABS5YGX2</accession>
<evidence type="ECO:0000313" key="3">
    <source>
        <dbReference type="EMBL" id="MBU2661953.1"/>
    </source>
</evidence>
<dbReference type="SUPFAM" id="SSF50998">
    <property type="entry name" value="Quinoprotein alcohol dehydrogenase-like"/>
    <property type="match status" value="1"/>
</dbReference>
<dbReference type="Gene3D" id="2.130.10.10">
    <property type="entry name" value="YVTN repeat-like/Quinoprotein amine dehydrogenase"/>
    <property type="match status" value="1"/>
</dbReference>
<proteinExistence type="predicted"/>
<dbReference type="Proteomes" id="UP001519654">
    <property type="component" value="Unassembled WGS sequence"/>
</dbReference>
<evidence type="ECO:0000256" key="1">
    <source>
        <dbReference type="SAM" id="MobiDB-lite"/>
    </source>
</evidence>
<name>A0ABS5YGX2_9ACTN</name>
<dbReference type="PANTHER" id="PTHR34512:SF30">
    <property type="entry name" value="OUTER MEMBRANE PROTEIN ASSEMBLY FACTOR BAMB"/>
    <property type="match status" value="1"/>
</dbReference>
<feature type="domain" description="Pyrrolo-quinoline quinone repeat" evidence="2">
    <location>
        <begin position="87"/>
        <end position="333"/>
    </location>
</feature>
<protein>
    <submittedName>
        <fullName evidence="3">PQQ-binding-like beta-propeller repeat protein</fullName>
    </submittedName>
</protein>
<comment type="caution">
    <text evidence="3">The sequence shown here is derived from an EMBL/GenBank/DDBJ whole genome shotgun (WGS) entry which is preliminary data.</text>
</comment>
<reference evidence="3 4" key="1">
    <citation type="submission" date="2021-06" db="EMBL/GenBank/DDBJ databases">
        <title>Actinoplanes lichenicola sp. nov., and Actinoplanes ovalisporus sp. nov., isolated from lichen in Thailand.</title>
        <authorList>
            <person name="Saeng-In P."/>
            <person name="Kanchanasin P."/>
            <person name="Yuki M."/>
            <person name="Kudo T."/>
            <person name="Ohkuma M."/>
            <person name="Phongsopitanun W."/>
            <person name="Tanasupawat S."/>
        </authorList>
    </citation>
    <scope>NUCLEOTIDE SEQUENCE [LARGE SCALE GENOMIC DNA]</scope>
    <source>
        <strain evidence="3 4">NBRC 110975</strain>
    </source>
</reference>
<organism evidence="3 4">
    <name type="scientific">Paractinoplanes bogorensis</name>
    <dbReference type="NCBI Taxonomy" id="1610840"/>
    <lineage>
        <taxon>Bacteria</taxon>
        <taxon>Bacillati</taxon>
        <taxon>Actinomycetota</taxon>
        <taxon>Actinomycetes</taxon>
        <taxon>Micromonosporales</taxon>
        <taxon>Micromonosporaceae</taxon>
        <taxon>Paractinoplanes</taxon>
    </lineage>
</organism>
<keyword evidence="4" id="KW-1185">Reference proteome</keyword>
<evidence type="ECO:0000313" key="4">
    <source>
        <dbReference type="Proteomes" id="UP001519654"/>
    </source>
</evidence>
<dbReference type="PANTHER" id="PTHR34512">
    <property type="entry name" value="CELL SURFACE PROTEIN"/>
    <property type="match status" value="1"/>
</dbReference>
<feature type="region of interest" description="Disordered" evidence="1">
    <location>
        <begin position="1"/>
        <end position="24"/>
    </location>
</feature>
<dbReference type="InterPro" id="IPR015943">
    <property type="entry name" value="WD40/YVTN_repeat-like_dom_sf"/>
</dbReference>